<dbReference type="AlphaFoldDB" id="A0A5B7I8S4"/>
<reference evidence="1 2" key="1">
    <citation type="submission" date="2019-05" db="EMBL/GenBank/DDBJ databases">
        <title>Another draft genome of Portunus trituberculatus and its Hox gene families provides insights of decapod evolution.</title>
        <authorList>
            <person name="Jeong J.-H."/>
            <person name="Song I."/>
            <person name="Kim S."/>
            <person name="Choi T."/>
            <person name="Kim D."/>
            <person name="Ryu S."/>
            <person name="Kim W."/>
        </authorList>
    </citation>
    <scope>NUCLEOTIDE SEQUENCE [LARGE SCALE GENOMIC DNA]</scope>
    <source>
        <tissue evidence="1">Muscle</tissue>
    </source>
</reference>
<organism evidence="1 2">
    <name type="scientific">Portunus trituberculatus</name>
    <name type="common">Swimming crab</name>
    <name type="synonym">Neptunus trituberculatus</name>
    <dbReference type="NCBI Taxonomy" id="210409"/>
    <lineage>
        <taxon>Eukaryota</taxon>
        <taxon>Metazoa</taxon>
        <taxon>Ecdysozoa</taxon>
        <taxon>Arthropoda</taxon>
        <taxon>Crustacea</taxon>
        <taxon>Multicrustacea</taxon>
        <taxon>Malacostraca</taxon>
        <taxon>Eumalacostraca</taxon>
        <taxon>Eucarida</taxon>
        <taxon>Decapoda</taxon>
        <taxon>Pleocyemata</taxon>
        <taxon>Brachyura</taxon>
        <taxon>Eubrachyura</taxon>
        <taxon>Portunoidea</taxon>
        <taxon>Portunidae</taxon>
        <taxon>Portuninae</taxon>
        <taxon>Portunus</taxon>
    </lineage>
</organism>
<dbReference type="EMBL" id="VSRR010049106">
    <property type="protein sequence ID" value="MPC78693.1"/>
    <property type="molecule type" value="Genomic_DNA"/>
</dbReference>
<dbReference type="Proteomes" id="UP000324222">
    <property type="component" value="Unassembled WGS sequence"/>
</dbReference>
<keyword evidence="2" id="KW-1185">Reference proteome</keyword>
<protein>
    <submittedName>
        <fullName evidence="1">Uncharacterized protein</fullName>
    </submittedName>
</protein>
<evidence type="ECO:0000313" key="1">
    <source>
        <dbReference type="EMBL" id="MPC78693.1"/>
    </source>
</evidence>
<accession>A0A5B7I8S4</accession>
<name>A0A5B7I8S4_PORTR</name>
<proteinExistence type="predicted"/>
<comment type="caution">
    <text evidence="1">The sequence shown here is derived from an EMBL/GenBank/DDBJ whole genome shotgun (WGS) entry which is preliminary data.</text>
</comment>
<evidence type="ECO:0000313" key="2">
    <source>
        <dbReference type="Proteomes" id="UP000324222"/>
    </source>
</evidence>
<dbReference type="OrthoDB" id="6367876at2759"/>
<gene>
    <name evidence="1" type="ORF">E2C01_073187</name>
</gene>
<sequence length="118" mass="12851">MSDQGLACAFVAGLPEDVRQLLRAGSRMEALNLDQILARARAIFVVPNRKQAWRGGISASLLSQPPLNEVLPNVIVYVDGVKCRASVDTSCSRSIVHVSCCKTWKKHTINMLTVSGDE</sequence>